<protein>
    <submittedName>
        <fullName evidence="1">Uncharacterized protein</fullName>
    </submittedName>
</protein>
<evidence type="ECO:0000313" key="1">
    <source>
        <dbReference type="EMBL" id="KAJ7526838.1"/>
    </source>
</evidence>
<organism evidence="1 2">
    <name type="scientific">Diphasiastrum complanatum</name>
    <name type="common">Issler's clubmoss</name>
    <name type="synonym">Lycopodium complanatum</name>
    <dbReference type="NCBI Taxonomy" id="34168"/>
    <lineage>
        <taxon>Eukaryota</taxon>
        <taxon>Viridiplantae</taxon>
        <taxon>Streptophyta</taxon>
        <taxon>Embryophyta</taxon>
        <taxon>Tracheophyta</taxon>
        <taxon>Lycopodiopsida</taxon>
        <taxon>Lycopodiales</taxon>
        <taxon>Lycopodiaceae</taxon>
        <taxon>Lycopodioideae</taxon>
        <taxon>Diphasiastrum</taxon>
    </lineage>
</organism>
<comment type="caution">
    <text evidence="1">The sequence shown here is derived from an EMBL/GenBank/DDBJ whole genome shotgun (WGS) entry which is preliminary data.</text>
</comment>
<keyword evidence="2" id="KW-1185">Reference proteome</keyword>
<name>A0ACC2BAR0_DIPCM</name>
<sequence>MLNTPPSYQSLRILGSSEIGCFSPDMGDVGVIAPSLCACSPPPHLSARAAVLPNFCSTQNLGRQKIIFAKIWKPTSHFLINFGYAVVCAKMKCKRLRGADFLGSSKGLCSTRSSKIGAFLEQDQITVVDCEIETLDGRENESPNTDRGSICGATAAQRDYGSYSELGSSDVQHSQSRICILQRFLNHCLRKTLSLRTKRFYSRARTDYLEKLLPAVGWKVSMSLLVSAASIVIAVSIVLSGVDAHAVVGAPTKKLQKLQRDELATVQLFKENTPSVVYITNLAVRRDAFTLDVMEVPQGSGSGFVWDTDGHIVTNYHVIRGASDLRVTLGDQSVYDADVVGYDEDKDVAVLRINAPKQLLRPLQIGSSGDLLVGQKVYAIGNPFGLDHTLTTGVISGLRREISSAATGRPIQDVIQTDAAINPGNSGGPLLDSSGSLIGINTAIYSPSGASSGVGFSIPVDTVNGIVEQIIKYGKVTRPVLGISFAPEQSVEQLGVSGVLVLDAPPGGPAGKAGLKPTTRDSYGRLVLGDIITSVNGQKVTNGSDLYKILDRYKVGDTITVEVLRGEQKVNVPVTLESRD</sequence>
<dbReference type="EMBL" id="CM055107">
    <property type="protein sequence ID" value="KAJ7526838.1"/>
    <property type="molecule type" value="Genomic_DNA"/>
</dbReference>
<accession>A0ACC2BAR0</accession>
<dbReference type="Proteomes" id="UP001162992">
    <property type="component" value="Chromosome 16"/>
</dbReference>
<proteinExistence type="predicted"/>
<gene>
    <name evidence="1" type="ORF">O6H91_16G025200</name>
</gene>
<reference evidence="2" key="1">
    <citation type="journal article" date="2024" name="Proc. Natl. Acad. Sci. U.S.A.">
        <title>Extraordinary preservation of gene collinearity over three hundred million years revealed in homosporous lycophytes.</title>
        <authorList>
            <person name="Li C."/>
            <person name="Wickell D."/>
            <person name="Kuo L.Y."/>
            <person name="Chen X."/>
            <person name="Nie B."/>
            <person name="Liao X."/>
            <person name="Peng D."/>
            <person name="Ji J."/>
            <person name="Jenkins J."/>
            <person name="Williams M."/>
            <person name="Shu S."/>
            <person name="Plott C."/>
            <person name="Barry K."/>
            <person name="Rajasekar S."/>
            <person name="Grimwood J."/>
            <person name="Han X."/>
            <person name="Sun S."/>
            <person name="Hou Z."/>
            <person name="He W."/>
            <person name="Dai G."/>
            <person name="Sun C."/>
            <person name="Schmutz J."/>
            <person name="Leebens-Mack J.H."/>
            <person name="Li F.W."/>
            <person name="Wang L."/>
        </authorList>
    </citation>
    <scope>NUCLEOTIDE SEQUENCE [LARGE SCALE GENOMIC DNA]</scope>
    <source>
        <strain evidence="2">cv. PW_Plant_1</strain>
    </source>
</reference>
<evidence type="ECO:0000313" key="2">
    <source>
        <dbReference type="Proteomes" id="UP001162992"/>
    </source>
</evidence>